<dbReference type="OrthoDB" id="914064at2759"/>
<dbReference type="GO" id="GO:0051726">
    <property type="term" value="P:regulation of cell cycle"/>
    <property type="evidence" value="ECO:0007669"/>
    <property type="project" value="InterPro"/>
</dbReference>
<dbReference type="AlphaFoldDB" id="A0A830CA42"/>
<sequence>MVKRMKKVKTNAQASLGVRTRAKTMGLKKSSSFISASKIKVDIITAKGDDGCYLQLRSRRVERRRAPLRKKAKKNKKDDYGEIEDGSVGDNELQLENKERNTRERTPSSLIDGSGPNIVKTPTSSNKAATNVNPIKKVQNVRRMLQISQDWDPRMLGAKKIDEFFAIQEKKNIERFIEKYNFDPVNEKPLKGRYEWVKLKP</sequence>
<proteinExistence type="inferred from homology"/>
<comment type="subcellular location">
    <subcellularLocation>
        <location evidence="1">Nucleus</location>
        <location evidence="1">Nucleoplasm</location>
    </subcellularLocation>
</comment>
<evidence type="ECO:0000256" key="2">
    <source>
        <dbReference type="ARBA" id="ARBA00010274"/>
    </source>
</evidence>
<protein>
    <recommendedName>
        <fullName evidence="5">Cyclin-dependent kinase inhibitor</fullName>
    </recommendedName>
</protein>
<evidence type="ECO:0000313" key="9">
    <source>
        <dbReference type="Proteomes" id="UP000653305"/>
    </source>
</evidence>
<feature type="domain" description="Cyclin-dependent kinase inhibitor" evidence="7">
    <location>
        <begin position="160"/>
        <end position="199"/>
    </location>
</feature>
<evidence type="ECO:0000259" key="7">
    <source>
        <dbReference type="Pfam" id="PF02234"/>
    </source>
</evidence>
<comment type="similarity">
    <text evidence="2 5">Belongs to the CDI family. ICK/KRP subfamily.</text>
</comment>
<accession>A0A830CA42</accession>
<evidence type="ECO:0000256" key="5">
    <source>
        <dbReference type="PIRNR" id="PIRNR017811"/>
    </source>
</evidence>
<dbReference type="GO" id="GO:0005654">
    <property type="term" value="C:nucleoplasm"/>
    <property type="evidence" value="ECO:0007669"/>
    <property type="project" value="UniProtKB-SubCell"/>
</dbReference>
<keyword evidence="9" id="KW-1185">Reference proteome</keyword>
<evidence type="ECO:0000256" key="3">
    <source>
        <dbReference type="ARBA" id="ARBA00023013"/>
    </source>
</evidence>
<keyword evidence="4" id="KW-0131">Cell cycle</keyword>
<keyword evidence="3 5" id="KW-0649">Protein kinase inhibitor</keyword>
<evidence type="ECO:0000256" key="4">
    <source>
        <dbReference type="ARBA" id="ARBA00023306"/>
    </source>
</evidence>
<dbReference type="PANTHER" id="PTHR46776">
    <property type="entry name" value="CYCLIN-DEPENDENT KINASE INHIBITOR 4-RELATED"/>
    <property type="match status" value="1"/>
</dbReference>
<organism evidence="8 9">
    <name type="scientific">Phtheirospermum japonicum</name>
    <dbReference type="NCBI Taxonomy" id="374723"/>
    <lineage>
        <taxon>Eukaryota</taxon>
        <taxon>Viridiplantae</taxon>
        <taxon>Streptophyta</taxon>
        <taxon>Embryophyta</taxon>
        <taxon>Tracheophyta</taxon>
        <taxon>Spermatophyta</taxon>
        <taxon>Magnoliopsida</taxon>
        <taxon>eudicotyledons</taxon>
        <taxon>Gunneridae</taxon>
        <taxon>Pentapetalae</taxon>
        <taxon>asterids</taxon>
        <taxon>lamiids</taxon>
        <taxon>Lamiales</taxon>
        <taxon>Orobanchaceae</taxon>
        <taxon>Orobanchaceae incertae sedis</taxon>
        <taxon>Phtheirospermum</taxon>
    </lineage>
</organism>
<comment type="caution">
    <text evidence="8">The sequence shown here is derived from an EMBL/GenBank/DDBJ whole genome shotgun (WGS) entry which is preliminary data.</text>
</comment>
<dbReference type="Gene3D" id="4.10.365.10">
    <property type="entry name" value="p27"/>
    <property type="match status" value="1"/>
</dbReference>
<dbReference type="InterPro" id="IPR044898">
    <property type="entry name" value="CDI_dom_sf"/>
</dbReference>
<dbReference type="InterPro" id="IPR044275">
    <property type="entry name" value="KRP"/>
</dbReference>
<dbReference type="Pfam" id="PF02234">
    <property type="entry name" value="CDI"/>
    <property type="match status" value="1"/>
</dbReference>
<gene>
    <name evidence="8" type="ORF">PHJA_001430600</name>
</gene>
<name>A0A830CA42_9LAMI</name>
<reference evidence="8" key="1">
    <citation type="submission" date="2020-07" db="EMBL/GenBank/DDBJ databases">
        <title>Ethylene signaling mediates host invasion by parasitic plants.</title>
        <authorList>
            <person name="Yoshida S."/>
        </authorList>
    </citation>
    <scope>NUCLEOTIDE SEQUENCE</scope>
    <source>
        <strain evidence="8">Okayama</strain>
    </source>
</reference>
<dbReference type="EMBL" id="BMAC01000293">
    <property type="protein sequence ID" value="GFP92863.1"/>
    <property type="molecule type" value="Genomic_DNA"/>
</dbReference>
<dbReference type="Proteomes" id="UP000653305">
    <property type="component" value="Unassembled WGS sequence"/>
</dbReference>
<dbReference type="PIRSF" id="PIRSF017811">
    <property type="entry name" value="CDK_inhib_pln"/>
    <property type="match status" value="1"/>
</dbReference>
<dbReference type="GO" id="GO:0004861">
    <property type="term" value="F:cyclin-dependent protein serine/threonine kinase inhibitor activity"/>
    <property type="evidence" value="ECO:0007669"/>
    <property type="project" value="UniProtKB-UniRule"/>
</dbReference>
<feature type="compositionally biased region" description="Basic and acidic residues" evidence="6">
    <location>
        <begin position="95"/>
        <end position="106"/>
    </location>
</feature>
<feature type="region of interest" description="Disordered" evidence="6">
    <location>
        <begin position="65"/>
        <end position="128"/>
    </location>
</feature>
<evidence type="ECO:0000256" key="6">
    <source>
        <dbReference type="SAM" id="MobiDB-lite"/>
    </source>
</evidence>
<evidence type="ECO:0000256" key="1">
    <source>
        <dbReference type="ARBA" id="ARBA00004642"/>
    </source>
</evidence>
<feature type="compositionally biased region" description="Basic residues" evidence="6">
    <location>
        <begin position="65"/>
        <end position="75"/>
    </location>
</feature>
<dbReference type="InterPro" id="IPR003175">
    <property type="entry name" value="CDI_dom"/>
</dbReference>
<evidence type="ECO:0000313" key="8">
    <source>
        <dbReference type="EMBL" id="GFP92863.1"/>
    </source>
</evidence>